<dbReference type="PANTHER" id="PTHR42946:SF1">
    <property type="entry name" value="PHOSPHOGLUCOMUTASE (ALPHA-D-GLUCOSE-1,6-BISPHOSPHATE-DEPENDENT)"/>
    <property type="match status" value="1"/>
</dbReference>
<comment type="cofactor">
    <cofactor evidence="1">
        <name>Mg(2+)</name>
        <dbReference type="ChEBI" id="CHEBI:18420"/>
    </cofactor>
</comment>
<dbReference type="PATRIC" id="fig|1666911.3.peg.4267"/>
<feature type="domain" description="Alpha-D-phosphohexomutase alpha/beta/alpha" evidence="6">
    <location>
        <begin position="303"/>
        <end position="416"/>
    </location>
</feature>
<accession>A0A0P7ZY10</accession>
<dbReference type="Pfam" id="PF02880">
    <property type="entry name" value="PGM_PMM_III"/>
    <property type="match status" value="1"/>
</dbReference>
<comment type="caution">
    <text evidence="7">The sequence shown here is derived from an EMBL/GenBank/DDBJ whole genome shotgun (WGS) entry which is preliminary data.</text>
</comment>
<keyword evidence="3" id="KW-0597">Phosphoprotein</keyword>
<dbReference type="InterPro" id="IPR005844">
    <property type="entry name" value="A-D-PHexomutase_a/b/a-I"/>
</dbReference>
<dbReference type="Pfam" id="PF02878">
    <property type="entry name" value="PGM_PMM_I"/>
    <property type="match status" value="1"/>
</dbReference>
<feature type="domain" description="Alpha-D-phosphohexomutase alpha/beta/alpha" evidence="4">
    <location>
        <begin position="26"/>
        <end position="167"/>
    </location>
</feature>
<organism evidence="7 8">
    <name type="scientific">Phormidesmis priestleyi Ana</name>
    <dbReference type="NCBI Taxonomy" id="1666911"/>
    <lineage>
        <taxon>Bacteria</taxon>
        <taxon>Bacillati</taxon>
        <taxon>Cyanobacteriota</taxon>
        <taxon>Cyanophyceae</taxon>
        <taxon>Leptolyngbyales</taxon>
        <taxon>Leptolyngbyaceae</taxon>
        <taxon>Phormidesmis</taxon>
    </lineage>
</organism>
<proteinExistence type="inferred from homology"/>
<dbReference type="PRINTS" id="PR00509">
    <property type="entry name" value="PGMPMM"/>
</dbReference>
<evidence type="ECO:0000256" key="1">
    <source>
        <dbReference type="ARBA" id="ARBA00001946"/>
    </source>
</evidence>
<dbReference type="InterPro" id="IPR005841">
    <property type="entry name" value="Alpha-D-phosphohexomutase_SF"/>
</dbReference>
<name>A0A0P7ZY10_9CYAN</name>
<evidence type="ECO:0000259" key="6">
    <source>
        <dbReference type="Pfam" id="PF02880"/>
    </source>
</evidence>
<dbReference type="Pfam" id="PF02879">
    <property type="entry name" value="PGM_PMM_II"/>
    <property type="match status" value="1"/>
</dbReference>
<dbReference type="InterPro" id="IPR050060">
    <property type="entry name" value="Phosphoglucosamine_mutase"/>
</dbReference>
<dbReference type="GO" id="GO:0005975">
    <property type="term" value="P:carbohydrate metabolic process"/>
    <property type="evidence" value="ECO:0007669"/>
    <property type="project" value="InterPro"/>
</dbReference>
<dbReference type="FunFam" id="3.40.120.10:FF:000010">
    <property type="entry name" value="phosphomannomutase/phosphoglucomutase isoform X1"/>
    <property type="match status" value="1"/>
</dbReference>
<sequence>MATPLTTHLSQPLPNTLSNTWQRLQNGSDIRGVALEGIAGEAVNLTPDITYRLGQAFVSWLANQLGKNSAELVVSVGRDSRLSGPALRDGLAEGMISLGTKVYDFAIASTPAMFMSTVTEGYRCDGAIMLTASHLPFNRNGLKFFTAQGGLNKPDITAILQLAEENAFTTTAITTTVKGEIESRDFISVYGDGLVQQIRQAVNHPDNYEQPLKGLHIVVDAGNGAGGFYAGKVLEPLGADTSGSQFLEPDGTFPNHIPNPENEEAMAAIRQAVLWHRADVGIIFDTDVDRSAAVDSKGNELNRNRLIALMSAIVLKDHPGSTIVTDSITSDGLTSFITGLGGIHHRFKRGYKNVINESMRLNEAGYESWLAIETSGHGAMKENYFLDDGAYLVSKLLVELALAKQSGKVITDLIAELKEPAQSEEYRLKILAADFKAHGLAVIESLREFIGQQADWQAVPNNYEGIRVACKGEREDGWFLLRLSLHDPVLPLNVESNVAGGVESISRRLAKFFKTVEELDISALNAASTQE</sequence>
<dbReference type="PANTHER" id="PTHR42946">
    <property type="entry name" value="PHOSPHOHEXOSE MUTASE"/>
    <property type="match status" value="1"/>
</dbReference>
<dbReference type="InterPro" id="IPR016055">
    <property type="entry name" value="A-D-PHexomutase_a/b/a-I/II/III"/>
</dbReference>
<protein>
    <submittedName>
        <fullName evidence="7">Phosphomannomutase</fullName>
    </submittedName>
</protein>
<feature type="domain" description="Alpha-D-phosphohexomutase alpha/beta/alpha" evidence="5">
    <location>
        <begin position="197"/>
        <end position="298"/>
    </location>
</feature>
<dbReference type="Proteomes" id="UP000050465">
    <property type="component" value="Unassembled WGS sequence"/>
</dbReference>
<dbReference type="STRING" id="1666911.HLUCCA11_10580"/>
<dbReference type="AlphaFoldDB" id="A0A0P7ZY10"/>
<reference evidence="7 8" key="1">
    <citation type="submission" date="2015-09" db="EMBL/GenBank/DDBJ databases">
        <title>Identification and resolution of microdiversity through metagenomic sequencing of parallel consortia.</title>
        <authorList>
            <person name="Nelson W.C."/>
            <person name="Romine M.F."/>
            <person name="Lindemann S.R."/>
        </authorList>
    </citation>
    <scope>NUCLEOTIDE SEQUENCE [LARGE SCALE GENOMIC DNA]</scope>
    <source>
        <strain evidence="7">Ana</strain>
    </source>
</reference>
<dbReference type="Gene3D" id="3.30.310.50">
    <property type="entry name" value="Alpha-D-phosphohexomutase, C-terminal domain"/>
    <property type="match status" value="1"/>
</dbReference>
<evidence type="ECO:0000259" key="4">
    <source>
        <dbReference type="Pfam" id="PF02878"/>
    </source>
</evidence>
<dbReference type="InterPro" id="IPR005846">
    <property type="entry name" value="A-D-PHexomutase_a/b/a-III"/>
</dbReference>
<dbReference type="Gene3D" id="3.40.120.10">
    <property type="entry name" value="Alpha-D-Glucose-1,6-Bisphosphate, subunit A, domain 3"/>
    <property type="match status" value="3"/>
</dbReference>
<evidence type="ECO:0000256" key="2">
    <source>
        <dbReference type="ARBA" id="ARBA00010231"/>
    </source>
</evidence>
<dbReference type="GO" id="GO:0004615">
    <property type="term" value="F:phosphomannomutase activity"/>
    <property type="evidence" value="ECO:0007669"/>
    <property type="project" value="TreeGrafter"/>
</dbReference>
<gene>
    <name evidence="7" type="ORF">HLUCCA11_10580</name>
</gene>
<evidence type="ECO:0000259" key="5">
    <source>
        <dbReference type="Pfam" id="PF02879"/>
    </source>
</evidence>
<dbReference type="EMBL" id="LJZR01000012">
    <property type="protein sequence ID" value="KPQ35399.1"/>
    <property type="molecule type" value="Genomic_DNA"/>
</dbReference>
<evidence type="ECO:0000313" key="7">
    <source>
        <dbReference type="EMBL" id="KPQ35399.1"/>
    </source>
</evidence>
<evidence type="ECO:0000313" key="8">
    <source>
        <dbReference type="Proteomes" id="UP000050465"/>
    </source>
</evidence>
<dbReference type="SUPFAM" id="SSF53738">
    <property type="entry name" value="Phosphoglucomutase, first 3 domains"/>
    <property type="match status" value="3"/>
</dbReference>
<comment type="similarity">
    <text evidence="2">Belongs to the phosphohexose mutase family.</text>
</comment>
<dbReference type="CDD" id="cd03089">
    <property type="entry name" value="PMM_PGM"/>
    <property type="match status" value="1"/>
</dbReference>
<evidence type="ECO:0000256" key="3">
    <source>
        <dbReference type="ARBA" id="ARBA00022553"/>
    </source>
</evidence>
<dbReference type="InterPro" id="IPR005845">
    <property type="entry name" value="A-D-PHexomutase_a/b/a-II"/>
</dbReference>